<evidence type="ECO:0000259" key="2">
    <source>
        <dbReference type="Pfam" id="PF24419"/>
    </source>
</evidence>
<comment type="caution">
    <text evidence="3">The sequence shown here is derived from an EMBL/GenBank/DDBJ whole genome shotgun (WGS) entry which is preliminary data.</text>
</comment>
<dbReference type="InterPro" id="IPR057573">
    <property type="entry name" value="NOL9_N"/>
</dbReference>
<feature type="compositionally biased region" description="Polar residues" evidence="1">
    <location>
        <begin position="127"/>
        <end position="136"/>
    </location>
</feature>
<sequence length="237" mass="25501">MISAIAARKAAQAKLPPNLQPQPEVDSNESKSSSPAPAKRKRPSEISNPHPKNKKKKLNNKPPSTIKKTRYFQEPDPIARQDDIILIESDDDEEDEEEPDVLEPAATGRAWSPSGPVNSDDEEAEGSTPNGPRTISTYCPVPHQNLFTLEQEEIAALGLPSCSGCKAVLIPLADEDTIALLGTYTITVIHGSVSLLGARLETSQPQQHHRVFAPRSSPIPVLKASSSGKPIAAKGLE</sequence>
<feature type="region of interest" description="Disordered" evidence="1">
    <location>
        <begin position="1"/>
        <end position="136"/>
    </location>
</feature>
<feature type="compositionally biased region" description="Acidic residues" evidence="1">
    <location>
        <begin position="88"/>
        <end position="101"/>
    </location>
</feature>
<evidence type="ECO:0000313" key="4">
    <source>
        <dbReference type="Proteomes" id="UP001465976"/>
    </source>
</evidence>
<evidence type="ECO:0000256" key="1">
    <source>
        <dbReference type="SAM" id="MobiDB-lite"/>
    </source>
</evidence>
<accession>A0ABR3FXB0</accession>
<feature type="compositionally biased region" description="Low complexity" evidence="1">
    <location>
        <begin position="1"/>
        <end position="13"/>
    </location>
</feature>
<proteinExistence type="predicted"/>
<dbReference type="Pfam" id="PF24419">
    <property type="entry name" value="Cupin_NOL9"/>
    <property type="match status" value="1"/>
</dbReference>
<dbReference type="EMBL" id="JBAHYK010000036">
    <property type="protein sequence ID" value="KAL0580188.1"/>
    <property type="molecule type" value="Genomic_DNA"/>
</dbReference>
<feature type="domain" description="NOL9 N-terminal" evidence="2">
    <location>
        <begin position="165"/>
        <end position="231"/>
    </location>
</feature>
<keyword evidence="4" id="KW-1185">Reference proteome</keyword>
<name>A0ABR3FXB0_9AGAR</name>
<organism evidence="3 4">
    <name type="scientific">Marasmius crinis-equi</name>
    <dbReference type="NCBI Taxonomy" id="585013"/>
    <lineage>
        <taxon>Eukaryota</taxon>
        <taxon>Fungi</taxon>
        <taxon>Dikarya</taxon>
        <taxon>Basidiomycota</taxon>
        <taxon>Agaricomycotina</taxon>
        <taxon>Agaricomycetes</taxon>
        <taxon>Agaricomycetidae</taxon>
        <taxon>Agaricales</taxon>
        <taxon>Marasmiineae</taxon>
        <taxon>Marasmiaceae</taxon>
        <taxon>Marasmius</taxon>
    </lineage>
</organism>
<feature type="non-terminal residue" evidence="3">
    <location>
        <position position="237"/>
    </location>
</feature>
<feature type="compositionally biased region" description="Basic and acidic residues" evidence="1">
    <location>
        <begin position="71"/>
        <end position="83"/>
    </location>
</feature>
<dbReference type="Proteomes" id="UP001465976">
    <property type="component" value="Unassembled WGS sequence"/>
</dbReference>
<evidence type="ECO:0000313" key="3">
    <source>
        <dbReference type="EMBL" id="KAL0580188.1"/>
    </source>
</evidence>
<reference evidence="3 4" key="1">
    <citation type="submission" date="2024-02" db="EMBL/GenBank/DDBJ databases">
        <title>A draft genome for the cacao thread blight pathogen Marasmius crinis-equi.</title>
        <authorList>
            <person name="Cohen S.P."/>
            <person name="Baruah I.K."/>
            <person name="Amoako-Attah I."/>
            <person name="Bukari Y."/>
            <person name="Meinhardt L.W."/>
            <person name="Bailey B.A."/>
        </authorList>
    </citation>
    <scope>NUCLEOTIDE SEQUENCE [LARGE SCALE GENOMIC DNA]</scope>
    <source>
        <strain evidence="3 4">GH-76</strain>
    </source>
</reference>
<protein>
    <submittedName>
        <fullName evidence="3">Polynucleotide 5'-hydroxyl-kinase grc3</fullName>
    </submittedName>
</protein>
<gene>
    <name evidence="3" type="primary">GRC3_1</name>
    <name evidence="3" type="ORF">V5O48_001781</name>
</gene>